<feature type="region of interest" description="Disordered" evidence="1">
    <location>
        <begin position="1"/>
        <end position="21"/>
    </location>
</feature>
<evidence type="ECO:0000313" key="2">
    <source>
        <dbReference type="EMBL" id="CAF4387072.1"/>
    </source>
</evidence>
<reference evidence="2" key="1">
    <citation type="submission" date="2021-02" db="EMBL/GenBank/DDBJ databases">
        <authorList>
            <person name="Nowell W R."/>
        </authorList>
    </citation>
    <scope>NUCLEOTIDE SEQUENCE</scope>
</reference>
<protein>
    <submittedName>
        <fullName evidence="2">Uncharacterized protein</fullName>
    </submittedName>
</protein>
<dbReference type="Proteomes" id="UP000663836">
    <property type="component" value="Unassembled WGS sequence"/>
</dbReference>
<proteinExistence type="predicted"/>
<sequence>MDISIGHQLHKLPKGSSMGIS</sequence>
<accession>A0A820NA80</accession>
<organism evidence="2 3">
    <name type="scientific">Rotaria sordida</name>
    <dbReference type="NCBI Taxonomy" id="392033"/>
    <lineage>
        <taxon>Eukaryota</taxon>
        <taxon>Metazoa</taxon>
        <taxon>Spiralia</taxon>
        <taxon>Gnathifera</taxon>
        <taxon>Rotifera</taxon>
        <taxon>Eurotatoria</taxon>
        <taxon>Bdelloidea</taxon>
        <taxon>Philodinida</taxon>
        <taxon>Philodinidae</taxon>
        <taxon>Rotaria</taxon>
    </lineage>
</organism>
<comment type="caution">
    <text evidence="2">The sequence shown here is derived from an EMBL/GenBank/DDBJ whole genome shotgun (WGS) entry which is preliminary data.</text>
</comment>
<evidence type="ECO:0000313" key="3">
    <source>
        <dbReference type="Proteomes" id="UP000663836"/>
    </source>
</evidence>
<feature type="non-terminal residue" evidence="2">
    <location>
        <position position="21"/>
    </location>
</feature>
<dbReference type="EMBL" id="CAJOBD010062325">
    <property type="protein sequence ID" value="CAF4387072.1"/>
    <property type="molecule type" value="Genomic_DNA"/>
</dbReference>
<evidence type="ECO:0000256" key="1">
    <source>
        <dbReference type="SAM" id="MobiDB-lite"/>
    </source>
</evidence>
<gene>
    <name evidence="2" type="ORF">JBS370_LOCUS43036</name>
</gene>
<dbReference type="AlphaFoldDB" id="A0A820NA80"/>
<name>A0A820NA80_9BILA</name>